<evidence type="ECO:0000313" key="6">
    <source>
        <dbReference type="EMBL" id="CAB4580981.1"/>
    </source>
</evidence>
<dbReference type="GO" id="GO:0016020">
    <property type="term" value="C:membrane"/>
    <property type="evidence" value="ECO:0007669"/>
    <property type="project" value="InterPro"/>
</dbReference>
<dbReference type="AlphaFoldDB" id="A0A6J6BDS9"/>
<proteinExistence type="predicted"/>
<dbReference type="EMBL" id="CAEZTZ010000025">
    <property type="protein sequence ID" value="CAB4580981.1"/>
    <property type="molecule type" value="Genomic_DNA"/>
</dbReference>
<feature type="transmembrane region" description="Helical" evidence="4">
    <location>
        <begin position="63"/>
        <end position="80"/>
    </location>
</feature>
<keyword evidence="3 4" id="KW-0472">Membrane</keyword>
<gene>
    <name evidence="5" type="ORF">UFOPK1413_00520</name>
    <name evidence="6" type="ORF">UFOPK1767_00318</name>
</gene>
<keyword evidence="1 4" id="KW-0812">Transmembrane</keyword>
<feature type="transmembrane region" description="Helical" evidence="4">
    <location>
        <begin position="142"/>
        <end position="159"/>
    </location>
</feature>
<keyword evidence="2 4" id="KW-1133">Transmembrane helix</keyword>
<evidence type="ECO:0000256" key="2">
    <source>
        <dbReference type="ARBA" id="ARBA00022989"/>
    </source>
</evidence>
<dbReference type="InterPro" id="IPR036640">
    <property type="entry name" value="ABC1_TM_sf"/>
</dbReference>
<evidence type="ECO:0000313" key="5">
    <source>
        <dbReference type="EMBL" id="CAB4536824.1"/>
    </source>
</evidence>
<dbReference type="GO" id="GO:0005524">
    <property type="term" value="F:ATP binding"/>
    <property type="evidence" value="ECO:0007669"/>
    <property type="project" value="InterPro"/>
</dbReference>
<evidence type="ECO:0000256" key="4">
    <source>
        <dbReference type="SAM" id="Phobius"/>
    </source>
</evidence>
<dbReference type="SUPFAM" id="SSF90123">
    <property type="entry name" value="ABC transporter transmembrane region"/>
    <property type="match status" value="1"/>
</dbReference>
<organism evidence="5">
    <name type="scientific">freshwater metagenome</name>
    <dbReference type="NCBI Taxonomy" id="449393"/>
    <lineage>
        <taxon>unclassified sequences</taxon>
        <taxon>metagenomes</taxon>
        <taxon>ecological metagenomes</taxon>
    </lineage>
</organism>
<feature type="transmembrane region" description="Helical" evidence="4">
    <location>
        <begin position="222"/>
        <end position="245"/>
    </location>
</feature>
<reference evidence="5" key="1">
    <citation type="submission" date="2020-05" db="EMBL/GenBank/DDBJ databases">
        <authorList>
            <person name="Chiriac C."/>
            <person name="Salcher M."/>
            <person name="Ghai R."/>
            <person name="Kavagutti S V."/>
        </authorList>
    </citation>
    <scope>NUCLEOTIDE SEQUENCE</scope>
</reference>
<name>A0A6J6BDS9_9ZZZZ</name>
<protein>
    <submittedName>
        <fullName evidence="5">Unannotated protein</fullName>
    </submittedName>
</protein>
<dbReference type="EMBL" id="CAEZSG010000064">
    <property type="protein sequence ID" value="CAB4536824.1"/>
    <property type="molecule type" value="Genomic_DNA"/>
</dbReference>
<sequence length="256" mass="27559">MITLVLKFRSAMADLFRTRRDRFIVVGLVSFGALVSAAELLSAQLFSNIIIPDTGVTRTTNDTIVLAVVFLVVFGGLRVLNYGQSLYRVNVFEKAFQGNSASRAGESWRWATAMELTSILTMGARIVVITAALFFLSPVFGLANLVIALGIIQVFGISLRRQFVTQQGFRDQQEAKDPASSADKVRARIKAGELASLIASVGVMILMAALIALTVLGDITAGAALVSFLAVRMIGQMYSGIASGLMRFARARVNSD</sequence>
<feature type="transmembrane region" description="Helical" evidence="4">
    <location>
        <begin position="21"/>
        <end position="43"/>
    </location>
</feature>
<evidence type="ECO:0000256" key="1">
    <source>
        <dbReference type="ARBA" id="ARBA00022692"/>
    </source>
</evidence>
<feature type="transmembrane region" description="Helical" evidence="4">
    <location>
        <begin position="116"/>
        <end position="136"/>
    </location>
</feature>
<accession>A0A6J6BDS9</accession>
<feature type="transmembrane region" description="Helical" evidence="4">
    <location>
        <begin position="194"/>
        <end position="216"/>
    </location>
</feature>
<evidence type="ECO:0000256" key="3">
    <source>
        <dbReference type="ARBA" id="ARBA00023136"/>
    </source>
</evidence>